<protein>
    <submittedName>
        <fullName evidence="2">Uncharacterized protein</fullName>
    </submittedName>
</protein>
<accession>A0A9Q3DCA1</accession>
<sequence>MPIIVVPGLELSMNNSNRYKEQSEGSVRHINEPVQTVLHGVQVQGLGYVATDPPRTYELLLHPYKVLQRGGSSEILQRMESTIIQISNQKNKGVTFQKKGGKQGRSPSSFYQKASSPQTSPIREEEPEKQLEETIFPKLLDSKNPKRFHRQCLQHGQNLDVVQGQRGTKNKKTPFPKEITLSPSSVNALTEIKNSILPLKDIENSLFCLKEINSSLLSLKQIFIQNKKEIEIINFLV</sequence>
<gene>
    <name evidence="2" type="ORF">O181_038110</name>
</gene>
<organism evidence="2 3">
    <name type="scientific">Austropuccinia psidii MF-1</name>
    <dbReference type="NCBI Taxonomy" id="1389203"/>
    <lineage>
        <taxon>Eukaryota</taxon>
        <taxon>Fungi</taxon>
        <taxon>Dikarya</taxon>
        <taxon>Basidiomycota</taxon>
        <taxon>Pucciniomycotina</taxon>
        <taxon>Pucciniomycetes</taxon>
        <taxon>Pucciniales</taxon>
        <taxon>Sphaerophragmiaceae</taxon>
        <taxon>Austropuccinia</taxon>
    </lineage>
</organism>
<evidence type="ECO:0000313" key="2">
    <source>
        <dbReference type="EMBL" id="MBW0498395.1"/>
    </source>
</evidence>
<dbReference type="EMBL" id="AVOT02014705">
    <property type="protein sequence ID" value="MBW0498395.1"/>
    <property type="molecule type" value="Genomic_DNA"/>
</dbReference>
<feature type="compositionally biased region" description="Polar residues" evidence="1">
    <location>
        <begin position="105"/>
        <end position="121"/>
    </location>
</feature>
<feature type="region of interest" description="Disordered" evidence="1">
    <location>
        <begin position="94"/>
        <end position="130"/>
    </location>
</feature>
<evidence type="ECO:0000256" key="1">
    <source>
        <dbReference type="SAM" id="MobiDB-lite"/>
    </source>
</evidence>
<keyword evidence="3" id="KW-1185">Reference proteome</keyword>
<evidence type="ECO:0000313" key="3">
    <source>
        <dbReference type="Proteomes" id="UP000765509"/>
    </source>
</evidence>
<dbReference type="AlphaFoldDB" id="A0A9Q3DCA1"/>
<comment type="caution">
    <text evidence="2">The sequence shown here is derived from an EMBL/GenBank/DDBJ whole genome shotgun (WGS) entry which is preliminary data.</text>
</comment>
<reference evidence="2" key="1">
    <citation type="submission" date="2021-03" db="EMBL/GenBank/DDBJ databases">
        <title>Draft genome sequence of rust myrtle Austropuccinia psidii MF-1, a brazilian biotype.</title>
        <authorList>
            <person name="Quecine M.C."/>
            <person name="Pachon D.M.R."/>
            <person name="Bonatelli M.L."/>
            <person name="Correr F.H."/>
            <person name="Franceschini L.M."/>
            <person name="Leite T.F."/>
            <person name="Margarido G.R.A."/>
            <person name="Almeida C.A."/>
            <person name="Ferrarezi J.A."/>
            <person name="Labate C.A."/>
        </authorList>
    </citation>
    <scope>NUCLEOTIDE SEQUENCE</scope>
    <source>
        <strain evidence="2">MF-1</strain>
    </source>
</reference>
<dbReference type="Proteomes" id="UP000765509">
    <property type="component" value="Unassembled WGS sequence"/>
</dbReference>
<name>A0A9Q3DCA1_9BASI</name>
<proteinExistence type="predicted"/>